<keyword evidence="12" id="KW-1185">Reference proteome</keyword>
<gene>
    <name evidence="11" type="ORF">DFA_01583</name>
</gene>
<dbReference type="AlphaFoldDB" id="F4PTM7"/>
<dbReference type="InterPro" id="IPR044098">
    <property type="entry name" value="STAMBP/STALP-like_MPN"/>
</dbReference>
<dbReference type="GO" id="GO:0140492">
    <property type="term" value="F:metal-dependent deubiquitinase activity"/>
    <property type="evidence" value="ECO:0007669"/>
    <property type="project" value="InterPro"/>
</dbReference>
<feature type="compositionally biased region" description="Basic and acidic residues" evidence="9">
    <location>
        <begin position="332"/>
        <end position="342"/>
    </location>
</feature>
<evidence type="ECO:0000256" key="8">
    <source>
        <dbReference type="ARBA" id="ARBA00023049"/>
    </source>
</evidence>
<reference evidence="12" key="1">
    <citation type="journal article" date="2011" name="Genome Res.">
        <title>Phylogeny-wide analysis of social amoeba genomes highlights ancient origins for complex intercellular communication.</title>
        <authorList>
            <person name="Heidel A.J."/>
            <person name="Lawal H.M."/>
            <person name="Felder M."/>
            <person name="Schilde C."/>
            <person name="Helps N.R."/>
            <person name="Tunggal B."/>
            <person name="Rivero F."/>
            <person name="John U."/>
            <person name="Schleicher M."/>
            <person name="Eichinger L."/>
            <person name="Platzer M."/>
            <person name="Noegel A.A."/>
            <person name="Schaap P."/>
            <person name="Gloeckner G."/>
        </authorList>
    </citation>
    <scope>NUCLEOTIDE SEQUENCE [LARGE SCALE GENOMIC DNA]</scope>
    <source>
        <strain evidence="12">SH3</strain>
    </source>
</reference>
<dbReference type="InterPro" id="IPR037518">
    <property type="entry name" value="MPN"/>
</dbReference>
<comment type="similarity">
    <text evidence="2">Belongs to the peptidase M67C family.</text>
</comment>
<dbReference type="MEROPS" id="M67.A15"/>
<dbReference type="GO" id="GO:0005768">
    <property type="term" value="C:endosome"/>
    <property type="evidence" value="ECO:0007669"/>
    <property type="project" value="TreeGrafter"/>
</dbReference>
<feature type="region of interest" description="Disordered" evidence="9">
    <location>
        <begin position="213"/>
        <end position="235"/>
    </location>
</feature>
<dbReference type="OrthoDB" id="3640at2759"/>
<feature type="compositionally biased region" description="Low complexity" evidence="9">
    <location>
        <begin position="220"/>
        <end position="233"/>
    </location>
</feature>
<dbReference type="GO" id="GO:0046872">
    <property type="term" value="F:metal ion binding"/>
    <property type="evidence" value="ECO:0007669"/>
    <property type="project" value="UniProtKB-KW"/>
</dbReference>
<dbReference type="SUPFAM" id="SSF140856">
    <property type="entry name" value="USP8 N-terminal domain-like"/>
    <property type="match status" value="1"/>
</dbReference>
<evidence type="ECO:0000256" key="9">
    <source>
        <dbReference type="SAM" id="MobiDB-lite"/>
    </source>
</evidence>
<dbReference type="PANTHER" id="PTHR12947">
    <property type="entry name" value="AMSH-LIKE PROTEASE"/>
    <property type="match status" value="1"/>
</dbReference>
<evidence type="ECO:0000256" key="3">
    <source>
        <dbReference type="ARBA" id="ARBA00022670"/>
    </source>
</evidence>
<evidence type="ECO:0000256" key="7">
    <source>
        <dbReference type="ARBA" id="ARBA00022833"/>
    </source>
</evidence>
<keyword evidence="7" id="KW-0862">Zinc</keyword>
<protein>
    <submittedName>
        <fullName evidence="11">MPN/PAD-1 domain-containing protein</fullName>
    </submittedName>
</protein>
<keyword evidence="3" id="KW-0645">Protease</keyword>
<dbReference type="EMBL" id="GL883010">
    <property type="protein sequence ID" value="EGG21697.1"/>
    <property type="molecule type" value="Genomic_DNA"/>
</dbReference>
<dbReference type="GeneID" id="14872557"/>
<feature type="compositionally biased region" description="Polar residues" evidence="9">
    <location>
        <begin position="279"/>
        <end position="294"/>
    </location>
</feature>
<dbReference type="CDD" id="cd08066">
    <property type="entry name" value="MPN_AMSH_like"/>
    <property type="match status" value="1"/>
</dbReference>
<dbReference type="Proteomes" id="UP000007797">
    <property type="component" value="Unassembled WGS sequence"/>
</dbReference>
<dbReference type="GO" id="GO:0070536">
    <property type="term" value="P:protein K63-linked deubiquitination"/>
    <property type="evidence" value="ECO:0007669"/>
    <property type="project" value="InterPro"/>
</dbReference>
<proteinExistence type="inferred from homology"/>
<keyword evidence="4" id="KW-0479">Metal-binding</keyword>
<evidence type="ECO:0000256" key="4">
    <source>
        <dbReference type="ARBA" id="ARBA00022723"/>
    </source>
</evidence>
<name>F4PTM7_CACFS</name>
<feature type="compositionally biased region" description="Low complexity" evidence="9">
    <location>
        <begin position="367"/>
        <end position="397"/>
    </location>
</feature>
<evidence type="ECO:0000313" key="12">
    <source>
        <dbReference type="Proteomes" id="UP000007797"/>
    </source>
</evidence>
<dbReference type="GO" id="GO:0061578">
    <property type="term" value="F:K63-linked deubiquitinase activity"/>
    <property type="evidence" value="ECO:0007669"/>
    <property type="project" value="InterPro"/>
</dbReference>
<dbReference type="PROSITE" id="PS50249">
    <property type="entry name" value="MPN"/>
    <property type="match status" value="1"/>
</dbReference>
<evidence type="ECO:0000256" key="5">
    <source>
        <dbReference type="ARBA" id="ARBA00022786"/>
    </source>
</evidence>
<accession>F4PTM7</accession>
<feature type="compositionally biased region" description="Polar residues" evidence="9">
    <location>
        <begin position="320"/>
        <end position="331"/>
    </location>
</feature>
<dbReference type="GO" id="GO:0016020">
    <property type="term" value="C:membrane"/>
    <property type="evidence" value="ECO:0007669"/>
    <property type="project" value="TreeGrafter"/>
</dbReference>
<organism evidence="11 12">
    <name type="scientific">Cavenderia fasciculata</name>
    <name type="common">Slime mold</name>
    <name type="synonym">Dictyostelium fasciculatum</name>
    <dbReference type="NCBI Taxonomy" id="261658"/>
    <lineage>
        <taxon>Eukaryota</taxon>
        <taxon>Amoebozoa</taxon>
        <taxon>Evosea</taxon>
        <taxon>Eumycetozoa</taxon>
        <taxon>Dictyostelia</taxon>
        <taxon>Acytosteliales</taxon>
        <taxon>Cavenderiaceae</taxon>
        <taxon>Cavenderia</taxon>
    </lineage>
</organism>
<dbReference type="Gene3D" id="1.20.58.80">
    <property type="entry name" value="Phosphotransferase system, lactose/cellobiose-type IIA subunit"/>
    <property type="match status" value="1"/>
</dbReference>
<sequence>MEQPIYLASSIEKLVSEHVQNVEVDKAYKFFHYLQTLNNLTRISSTYKSEGDMEKAYVYLLRFCVLTLEKLPKHPEYNDPKFMKSRDALKREAASKIDELENMKERLVQRYIQTSDERVAKEMQRKQKEREDQERKAKLLEDKKEHDRAVQQEKQDELDQRRLERERKKLEDDNLEEREFIMKKMDIEKKMRQSRFEQQAALLRQEAKMEEKRARELEQLEQQQEQQKQQQQAALVQNENDNSFVYSSSNVTVENVDAATQPVISLNNDDFSFLESKSNKTYDTTSQPQDSSSFLVDPSFAPPPLPAPSAPHVSTPPVYSPTNTVAVSTPKQQEEIRIDPNHKFGYPSIDNITISEIPKQQPPPPQYHQQQQQPQYNNHVNNSNNNNNVYSNQQQQQQPPPQYYPIQQNVHYQVPNYATKSPQYNINNNNRLPATIMSPPVLANGIYTAPPSGKGQQSFLSVAQQNQVQNAANRATNSATATLPSTTTTTNQNQLASPATTAVAKLKTNLDSPEASKKYSKLRRIVICGEIFGDFMKMADNNTRRHIETCGILSGTLSNEVFSVTTLIIPKQEGTTDTCNTIEEQELFEYQLENDLLTLGWIHTHPTQDCFLSAVDVHTHCSYQFLLQEAIAVVISPMANPKLTDPPGMDTVKKCKLKSFHPHPPVGGVPIYTKVDHVDIVWVITFSRIGNNYLKELL</sequence>
<dbReference type="OMA" id="HQLKQGY"/>
<feature type="region of interest" description="Disordered" evidence="9">
    <location>
        <begin position="472"/>
        <end position="497"/>
    </location>
</feature>
<evidence type="ECO:0000256" key="1">
    <source>
        <dbReference type="ARBA" id="ARBA00001947"/>
    </source>
</evidence>
<dbReference type="STRING" id="1054147.F4PTM7"/>
<comment type="cofactor">
    <cofactor evidence="1">
        <name>Zn(2+)</name>
        <dbReference type="ChEBI" id="CHEBI:29105"/>
    </cofactor>
</comment>
<dbReference type="SUPFAM" id="SSF102712">
    <property type="entry name" value="JAB1/MPN domain"/>
    <property type="match status" value="1"/>
</dbReference>
<feature type="domain" description="MPN" evidence="10">
    <location>
        <begin position="525"/>
        <end position="666"/>
    </location>
</feature>
<dbReference type="KEGG" id="dfa:DFA_01583"/>
<dbReference type="Pfam" id="PF01398">
    <property type="entry name" value="JAB"/>
    <property type="match status" value="1"/>
</dbReference>
<keyword evidence="5" id="KW-0833">Ubl conjugation pathway</keyword>
<dbReference type="PANTHER" id="PTHR12947:SF13">
    <property type="entry name" value="FI19924P1"/>
    <property type="match status" value="1"/>
</dbReference>
<evidence type="ECO:0000256" key="6">
    <source>
        <dbReference type="ARBA" id="ARBA00022801"/>
    </source>
</evidence>
<evidence type="ECO:0000259" key="10">
    <source>
        <dbReference type="PROSITE" id="PS50249"/>
    </source>
</evidence>
<dbReference type="SMART" id="SM00232">
    <property type="entry name" value="JAB_MPN"/>
    <property type="match status" value="1"/>
</dbReference>
<evidence type="ECO:0000256" key="2">
    <source>
        <dbReference type="ARBA" id="ARBA00010981"/>
    </source>
</evidence>
<feature type="region of interest" description="Disordered" evidence="9">
    <location>
        <begin position="279"/>
        <end position="403"/>
    </location>
</feature>
<evidence type="ECO:0000313" key="11">
    <source>
        <dbReference type="EMBL" id="EGG21697.1"/>
    </source>
</evidence>
<feature type="compositionally biased region" description="Pro residues" evidence="9">
    <location>
        <begin position="300"/>
        <end position="309"/>
    </location>
</feature>
<keyword evidence="6" id="KW-0378">Hydrolase</keyword>
<dbReference type="Gene3D" id="3.40.140.10">
    <property type="entry name" value="Cytidine Deaminase, domain 2"/>
    <property type="match status" value="1"/>
</dbReference>
<dbReference type="Pfam" id="PF08969">
    <property type="entry name" value="USP8_dimer"/>
    <property type="match status" value="1"/>
</dbReference>
<dbReference type="GO" id="GO:0006508">
    <property type="term" value="P:proteolysis"/>
    <property type="evidence" value="ECO:0007669"/>
    <property type="project" value="UniProtKB-KW"/>
</dbReference>
<dbReference type="InterPro" id="IPR000555">
    <property type="entry name" value="JAMM/MPN+_dom"/>
</dbReference>
<dbReference type="InterPro" id="IPR015063">
    <property type="entry name" value="USP8_dimer"/>
</dbReference>
<keyword evidence="8" id="KW-0482">Metalloprotease</keyword>
<dbReference type="RefSeq" id="XP_004359547.1">
    <property type="nucleotide sequence ID" value="XM_004359490.1"/>
</dbReference>
<feature type="region of interest" description="Disordered" evidence="9">
    <location>
        <begin position="118"/>
        <end position="161"/>
    </location>
</feature>